<keyword evidence="2" id="KW-1185">Reference proteome</keyword>
<organism evidence="1 2">
    <name type="scientific">Pelagomonas calceolata</name>
    <dbReference type="NCBI Taxonomy" id="35677"/>
    <lineage>
        <taxon>Eukaryota</taxon>
        <taxon>Sar</taxon>
        <taxon>Stramenopiles</taxon>
        <taxon>Ochrophyta</taxon>
        <taxon>Pelagophyceae</taxon>
        <taxon>Pelagomonadales</taxon>
        <taxon>Pelagomonadaceae</taxon>
        <taxon>Pelagomonas</taxon>
    </lineage>
</organism>
<reference evidence="1" key="1">
    <citation type="submission" date="2021-11" db="EMBL/GenBank/DDBJ databases">
        <authorList>
            <consortium name="Genoscope - CEA"/>
            <person name="William W."/>
        </authorList>
    </citation>
    <scope>NUCLEOTIDE SEQUENCE</scope>
</reference>
<gene>
    <name evidence="1" type="ORF">PECAL_3P15200</name>
</gene>
<dbReference type="Proteomes" id="UP000789595">
    <property type="component" value="Unassembled WGS sequence"/>
</dbReference>
<evidence type="ECO:0000313" key="1">
    <source>
        <dbReference type="EMBL" id="CAH0371571.1"/>
    </source>
</evidence>
<protein>
    <submittedName>
        <fullName evidence="1">Uncharacterized protein</fullName>
    </submittedName>
</protein>
<dbReference type="EMBL" id="CAKKNE010000003">
    <property type="protein sequence ID" value="CAH0371571.1"/>
    <property type="molecule type" value="Genomic_DNA"/>
</dbReference>
<dbReference type="AlphaFoldDB" id="A0A8J2SIN1"/>
<accession>A0A8J2SIN1</accession>
<proteinExistence type="predicted"/>
<comment type="caution">
    <text evidence="1">The sequence shown here is derived from an EMBL/GenBank/DDBJ whole genome shotgun (WGS) entry which is preliminary data.</text>
</comment>
<name>A0A8J2SIN1_9STRA</name>
<sequence>MYAWWSRTRSSGSATTSSRYWPIISAWYERTRSSGASTSMSAFTVVVRGALAGRTKALPVARRARAAICRIAASALSTGVGTARECFRFVCCFAWGWIKAAPKLGHYNCNALLV</sequence>
<feature type="non-terminal residue" evidence="1">
    <location>
        <position position="114"/>
    </location>
</feature>
<evidence type="ECO:0000313" key="2">
    <source>
        <dbReference type="Proteomes" id="UP000789595"/>
    </source>
</evidence>